<dbReference type="Pfam" id="PF09339">
    <property type="entry name" value="HTH_IclR"/>
    <property type="match status" value="1"/>
</dbReference>
<sequence length="181" mass="19044">MTNPIHYSRWHTPRVVAANALDVIADITGTVSFVGAAWFGALALSAAFGDSPTYDPADAPALALLGLASLGIERVAFLLLSWPAARLRPGLGELPGWAVPASVREQVHGFLSAGGPVRISEVARGLGLPRSTTRSALHRLAADGLVYRSRFGEWSETPGSHRQADDSPQAPVIEGGEGETR</sequence>
<evidence type="ECO:0000313" key="5">
    <source>
        <dbReference type="Proteomes" id="UP001518976"/>
    </source>
</evidence>
<keyword evidence="5" id="KW-1185">Reference proteome</keyword>
<keyword evidence="2" id="KW-0812">Transmembrane</keyword>
<feature type="region of interest" description="Disordered" evidence="1">
    <location>
        <begin position="154"/>
        <end position="181"/>
    </location>
</feature>
<name>A0ABS3X0G8_9ACTN</name>
<dbReference type="RefSeq" id="WP_209267602.1">
    <property type="nucleotide sequence ID" value="NZ_JAFFZN010000027.1"/>
</dbReference>
<keyword evidence="2" id="KW-1133">Transmembrane helix</keyword>
<evidence type="ECO:0000259" key="3">
    <source>
        <dbReference type="Pfam" id="PF09339"/>
    </source>
</evidence>
<protein>
    <submittedName>
        <fullName evidence="4">Helix-turn-helix domain-containing protein</fullName>
    </submittedName>
</protein>
<dbReference type="InterPro" id="IPR036388">
    <property type="entry name" value="WH-like_DNA-bd_sf"/>
</dbReference>
<feature type="transmembrane region" description="Helical" evidence="2">
    <location>
        <begin position="20"/>
        <end position="41"/>
    </location>
</feature>
<evidence type="ECO:0000256" key="1">
    <source>
        <dbReference type="SAM" id="MobiDB-lite"/>
    </source>
</evidence>
<comment type="caution">
    <text evidence="4">The sequence shown here is derived from an EMBL/GenBank/DDBJ whole genome shotgun (WGS) entry which is preliminary data.</text>
</comment>
<gene>
    <name evidence="4" type="ORF">JW592_25695</name>
</gene>
<dbReference type="Proteomes" id="UP001518976">
    <property type="component" value="Unassembled WGS sequence"/>
</dbReference>
<accession>A0ABS3X0G8</accession>
<evidence type="ECO:0000256" key="2">
    <source>
        <dbReference type="SAM" id="Phobius"/>
    </source>
</evidence>
<dbReference type="EMBL" id="JAFFZN010000027">
    <property type="protein sequence ID" value="MBO8188836.1"/>
    <property type="molecule type" value="Genomic_DNA"/>
</dbReference>
<feature type="transmembrane region" description="Helical" evidence="2">
    <location>
        <begin position="61"/>
        <end position="80"/>
    </location>
</feature>
<reference evidence="4 5" key="1">
    <citation type="submission" date="2021-02" db="EMBL/GenBank/DDBJ databases">
        <title>Streptomyces spirodelae sp. nov., isolated from duckweed.</title>
        <authorList>
            <person name="Saimee Y."/>
            <person name="Duangmal K."/>
        </authorList>
    </citation>
    <scope>NUCLEOTIDE SEQUENCE [LARGE SCALE GENOMIC DNA]</scope>
    <source>
        <strain evidence="4 5">DW4-2</strain>
    </source>
</reference>
<proteinExistence type="predicted"/>
<evidence type="ECO:0000313" key="4">
    <source>
        <dbReference type="EMBL" id="MBO8188836.1"/>
    </source>
</evidence>
<keyword evidence="2" id="KW-0472">Membrane</keyword>
<dbReference type="InterPro" id="IPR036390">
    <property type="entry name" value="WH_DNA-bd_sf"/>
</dbReference>
<dbReference type="Gene3D" id="1.10.10.10">
    <property type="entry name" value="Winged helix-like DNA-binding domain superfamily/Winged helix DNA-binding domain"/>
    <property type="match status" value="1"/>
</dbReference>
<dbReference type="SUPFAM" id="SSF46785">
    <property type="entry name" value="Winged helix' DNA-binding domain"/>
    <property type="match status" value="1"/>
</dbReference>
<dbReference type="InterPro" id="IPR005471">
    <property type="entry name" value="Tscrpt_reg_IclR_N"/>
</dbReference>
<organism evidence="4 5">
    <name type="scientific">Streptomyces spirodelae</name>
    <dbReference type="NCBI Taxonomy" id="2812904"/>
    <lineage>
        <taxon>Bacteria</taxon>
        <taxon>Bacillati</taxon>
        <taxon>Actinomycetota</taxon>
        <taxon>Actinomycetes</taxon>
        <taxon>Kitasatosporales</taxon>
        <taxon>Streptomycetaceae</taxon>
        <taxon>Streptomyces</taxon>
    </lineage>
</organism>
<feature type="domain" description="HTH iclR-type" evidence="3">
    <location>
        <begin position="111"/>
        <end position="148"/>
    </location>
</feature>